<organism evidence="1 2">
    <name type="scientific">Pseudomonas alkylphenolica</name>
    <dbReference type="NCBI Taxonomy" id="237609"/>
    <lineage>
        <taxon>Bacteria</taxon>
        <taxon>Pseudomonadati</taxon>
        <taxon>Pseudomonadota</taxon>
        <taxon>Gammaproteobacteria</taxon>
        <taxon>Pseudomonadales</taxon>
        <taxon>Pseudomonadaceae</taxon>
        <taxon>Pseudomonas</taxon>
    </lineage>
</organism>
<protein>
    <submittedName>
        <fullName evidence="1">Uncharacterized protein</fullName>
    </submittedName>
</protein>
<dbReference type="OrthoDB" id="7059012at2"/>
<comment type="caution">
    <text evidence="1">The sequence shown here is derived from an EMBL/GenBank/DDBJ whole genome shotgun (WGS) entry which is preliminary data.</text>
</comment>
<name>A0A443ZHF4_9PSED</name>
<gene>
    <name evidence="1" type="ORF">DM813_26035</name>
</gene>
<dbReference type="AlphaFoldDB" id="A0A443ZHF4"/>
<evidence type="ECO:0000313" key="1">
    <source>
        <dbReference type="EMBL" id="RWU18124.1"/>
    </source>
</evidence>
<reference evidence="1 2" key="1">
    <citation type="submission" date="2018-06" db="EMBL/GenBank/DDBJ databases">
        <title>Bacteria isolated from soil of Wuhan.</title>
        <authorList>
            <person name="Wei X."/>
            <person name="Chunhua H."/>
        </authorList>
    </citation>
    <scope>NUCLEOTIDE SEQUENCE [LARGE SCALE GENOMIC DNA]</scope>
    <source>
        <strain evidence="2">xwS2</strain>
    </source>
</reference>
<dbReference type="Proteomes" id="UP000288983">
    <property type="component" value="Unassembled WGS sequence"/>
</dbReference>
<dbReference type="RefSeq" id="WP_128326239.1">
    <property type="nucleotide sequence ID" value="NZ_QJRG01000049.1"/>
</dbReference>
<proteinExistence type="predicted"/>
<sequence length="397" mass="43434">MLDNILFKSSGSHEKIIDVGALAEALIFYGKVRVLGDAGMVQYLVRKIPPLILIRLIESGRLEFYFNHDSLAVRSQQHYRGETHELVRFSLANVSYEDRAVQAFRQAVTSSQAKLAGYKFGRLVKKFEHESFGQKPVIEALAGSASTQAAVEMLIRNLAPEYTQVESYKFDINLLGGSRFTVDTNIDFLKVNQSYHLRVPPSHSTLNSALIVSRLQTAYASAFYGAAFDSEVFDSALDAALGLSALEGVLKRSAAGSKNVGEFVELTLENTYAIREAVNTGRVAFSEVMVLLESADKFRHWVAGVPNDKDLKSAYYQEVVKGSKFEKLPVKTSKWAGLTAVGLGLDLLGAGGFGTAAGVALGAADTFLLEKWAAGWKPSHFIEGDFKRVFGERQAAV</sequence>
<dbReference type="EMBL" id="QJRG01000049">
    <property type="protein sequence ID" value="RWU18124.1"/>
    <property type="molecule type" value="Genomic_DNA"/>
</dbReference>
<evidence type="ECO:0000313" key="2">
    <source>
        <dbReference type="Proteomes" id="UP000288983"/>
    </source>
</evidence>
<accession>A0A443ZHF4</accession>